<sequence>MRYLLVLFILAMSNVGICQMQFEKGYFVDNAGVRTECLVKKSSWSKNPVFITYKLNDSDKFQSKTIDEIAEFGIDGQIRFLRQKVWIDISSTDMRNLENDFEPIYQSRVVLLEQLIDGNASLYMYTDNNDTKFFLKRGADTIVSLVEKMYLVENARVVHNETYKQQLKNELTCLSLNADDVKKIHYNKKDLVRIVNKYNNCVSGNQQSIVYEVKKERKLAVNFAVRPRANFSTVKLHQTYSNLDFNFNSSAVGLGLEGELSLPFAVKNLRVLAEPTFQYFKKSTAYSKNYNAVIHYKSLELPIGIRYYIDINEKSTLFINALYMFDFGMNSHFEIKEANYRWLDLDIKSKGKLAFGGGFSFKNKHKIELRYITDRDIQDHTYFTSKYNSISLVYGYTIFKK</sequence>
<dbReference type="EMBL" id="JAQGEF010000001">
    <property type="protein sequence ID" value="MDA3613340.1"/>
    <property type="molecule type" value="Genomic_DNA"/>
</dbReference>
<keyword evidence="2" id="KW-1185">Reference proteome</keyword>
<gene>
    <name evidence="1" type="ORF">O3P16_00860</name>
</gene>
<dbReference type="RefSeq" id="WP_407029672.1">
    <property type="nucleotide sequence ID" value="NZ_JAQGEF010000001.1"/>
</dbReference>
<evidence type="ECO:0000313" key="2">
    <source>
        <dbReference type="Proteomes" id="UP001210231"/>
    </source>
</evidence>
<organism evidence="1 2">
    <name type="scientific">Polluticaenibacter yanchengensis</name>
    <dbReference type="NCBI Taxonomy" id="3014562"/>
    <lineage>
        <taxon>Bacteria</taxon>
        <taxon>Pseudomonadati</taxon>
        <taxon>Bacteroidota</taxon>
        <taxon>Chitinophagia</taxon>
        <taxon>Chitinophagales</taxon>
        <taxon>Chitinophagaceae</taxon>
        <taxon>Polluticaenibacter</taxon>
    </lineage>
</organism>
<name>A0ABT4UGK2_9BACT</name>
<proteinExistence type="predicted"/>
<accession>A0ABT4UGK2</accession>
<comment type="caution">
    <text evidence="1">The sequence shown here is derived from an EMBL/GenBank/DDBJ whole genome shotgun (WGS) entry which is preliminary data.</text>
</comment>
<reference evidence="1 2" key="1">
    <citation type="submission" date="2022-12" db="EMBL/GenBank/DDBJ databases">
        <title>Chitinophagaceae gen. sp. nov., a new member of the family Chitinophagaceae, isolated from soil in a chemical factory.</title>
        <authorList>
            <person name="Ke Z."/>
        </authorList>
    </citation>
    <scope>NUCLEOTIDE SEQUENCE [LARGE SCALE GENOMIC DNA]</scope>
    <source>
        <strain evidence="1 2">LY-5</strain>
    </source>
</reference>
<protein>
    <recommendedName>
        <fullName evidence="3">PorT family protein</fullName>
    </recommendedName>
</protein>
<evidence type="ECO:0008006" key="3">
    <source>
        <dbReference type="Google" id="ProtNLM"/>
    </source>
</evidence>
<evidence type="ECO:0000313" key="1">
    <source>
        <dbReference type="EMBL" id="MDA3613340.1"/>
    </source>
</evidence>
<dbReference type="Proteomes" id="UP001210231">
    <property type="component" value="Unassembled WGS sequence"/>
</dbReference>